<accession>A0A6H0XNC6</accession>
<gene>
    <name evidence="2" type="ORF">AMS68_001774</name>
</gene>
<sequence>MCHRGANDSTQRENALQPSQRLHSVRGRHRRPHGSQSRTFRQTRHNYCFVSPHISRYGLGDELFLELVQEHCLAVVSVGGFKRRSA</sequence>
<protein>
    <submittedName>
        <fullName evidence="2">Uncharacterized protein</fullName>
    </submittedName>
</protein>
<dbReference type="EMBL" id="CP051139">
    <property type="protein sequence ID" value="QIW96256.1"/>
    <property type="molecule type" value="Genomic_DNA"/>
</dbReference>
<evidence type="ECO:0000313" key="2">
    <source>
        <dbReference type="EMBL" id="QIW96256.1"/>
    </source>
</evidence>
<proteinExistence type="predicted"/>
<feature type="compositionally biased region" description="Polar residues" evidence="1">
    <location>
        <begin position="7"/>
        <end position="22"/>
    </location>
</feature>
<evidence type="ECO:0000313" key="3">
    <source>
        <dbReference type="Proteomes" id="UP000503462"/>
    </source>
</evidence>
<evidence type="ECO:0000256" key="1">
    <source>
        <dbReference type="SAM" id="MobiDB-lite"/>
    </source>
</evidence>
<reference evidence="2 3" key="1">
    <citation type="journal article" date="2016" name="Sci. Rep.">
        <title>Peltaster fructicola genome reveals evolution from an invasive phytopathogen to an ectophytic parasite.</title>
        <authorList>
            <person name="Xu C."/>
            <person name="Chen H."/>
            <person name="Gleason M.L."/>
            <person name="Xu J.R."/>
            <person name="Liu H."/>
            <person name="Zhang R."/>
            <person name="Sun G."/>
        </authorList>
    </citation>
    <scope>NUCLEOTIDE SEQUENCE [LARGE SCALE GENOMIC DNA]</scope>
    <source>
        <strain evidence="2 3">LNHT1506</strain>
    </source>
</reference>
<dbReference type="Proteomes" id="UP000503462">
    <property type="component" value="Chromosome 1"/>
</dbReference>
<name>A0A6H0XNC6_9PEZI</name>
<dbReference type="AlphaFoldDB" id="A0A6H0XNC6"/>
<feature type="region of interest" description="Disordered" evidence="1">
    <location>
        <begin position="1"/>
        <end position="40"/>
    </location>
</feature>
<keyword evidence="3" id="KW-1185">Reference proteome</keyword>
<feature type="compositionally biased region" description="Basic residues" evidence="1">
    <location>
        <begin position="23"/>
        <end position="33"/>
    </location>
</feature>
<organism evidence="2 3">
    <name type="scientific">Peltaster fructicola</name>
    <dbReference type="NCBI Taxonomy" id="286661"/>
    <lineage>
        <taxon>Eukaryota</taxon>
        <taxon>Fungi</taxon>
        <taxon>Dikarya</taxon>
        <taxon>Ascomycota</taxon>
        <taxon>Pezizomycotina</taxon>
        <taxon>Dothideomycetes</taxon>
        <taxon>Dothideomycetes incertae sedis</taxon>
        <taxon>Peltaster</taxon>
    </lineage>
</organism>